<evidence type="ECO:0000313" key="16">
    <source>
        <dbReference type="Proteomes" id="UP000676386"/>
    </source>
</evidence>
<comment type="caution">
    <text evidence="15">The sequence shown here is derived from an EMBL/GenBank/DDBJ whole genome shotgun (WGS) entry which is preliminary data.</text>
</comment>
<keyword evidence="16" id="KW-1185">Reference proteome</keyword>
<feature type="chain" id="PRO_5046739185" description="beta-lactamase" evidence="13">
    <location>
        <begin position="20"/>
        <end position="238"/>
    </location>
</feature>
<dbReference type="Gene3D" id="3.60.15.10">
    <property type="entry name" value="Ribonuclease Z/Hydroxyacylglutathione hydrolase-like"/>
    <property type="match status" value="1"/>
</dbReference>
<dbReference type="Pfam" id="PF00753">
    <property type="entry name" value="Lactamase_B"/>
    <property type="match status" value="1"/>
</dbReference>
<evidence type="ECO:0000313" key="15">
    <source>
        <dbReference type="EMBL" id="MBS0030468.1"/>
    </source>
</evidence>
<dbReference type="InterPro" id="IPR001018">
    <property type="entry name" value="Beta-lactamase_class-B_CS"/>
</dbReference>
<comment type="subcellular location">
    <subcellularLocation>
        <location evidence="3">Periplasm</location>
    </subcellularLocation>
</comment>
<sequence length="238" mass="26293">MKKILLSICCLSGIFAAAAQDTAFRIKTAPVTGNVFVHVSYGGFKGKVYAANGLYIVTKNGIILIDTPWSEDQTRQLTDTLEQRYHKKIVACIVTHFHEDKTAGLEVLRKQGVKTYSTQQTLDLCKANDNKLAEFVFRKDTSFRIDGVTLQTYYPGEGHSKDNLVIWLPKNKVLYGGCFIKSMEATNLGNVADGNVKAWPGSVARMMARFPHPAYVIPGHDGWQGGIGAVTHTLELLK</sequence>
<evidence type="ECO:0000256" key="11">
    <source>
        <dbReference type="ARBA" id="ARBA00022833"/>
    </source>
</evidence>
<evidence type="ECO:0000256" key="2">
    <source>
        <dbReference type="ARBA" id="ARBA00001947"/>
    </source>
</evidence>
<organism evidence="15 16">
    <name type="scientific">Chitinophaga hostae</name>
    <dbReference type="NCBI Taxonomy" id="2831022"/>
    <lineage>
        <taxon>Bacteria</taxon>
        <taxon>Pseudomonadati</taxon>
        <taxon>Bacteroidota</taxon>
        <taxon>Chitinophagia</taxon>
        <taxon>Chitinophagales</taxon>
        <taxon>Chitinophagaceae</taxon>
        <taxon>Chitinophaga</taxon>
    </lineage>
</organism>
<evidence type="ECO:0000256" key="10">
    <source>
        <dbReference type="ARBA" id="ARBA00022801"/>
    </source>
</evidence>
<keyword evidence="11" id="KW-0862">Zinc</keyword>
<keyword evidence="7" id="KW-0479">Metal-binding</keyword>
<evidence type="ECO:0000256" key="8">
    <source>
        <dbReference type="ARBA" id="ARBA00022729"/>
    </source>
</evidence>
<feature type="domain" description="Metallo-beta-lactamase" evidence="14">
    <location>
        <begin position="50"/>
        <end position="220"/>
    </location>
</feature>
<evidence type="ECO:0000256" key="5">
    <source>
        <dbReference type="ARBA" id="ARBA00011245"/>
    </source>
</evidence>
<comment type="subunit">
    <text evidence="5">Monomer.</text>
</comment>
<keyword evidence="9" id="KW-0574">Periplasm</keyword>
<dbReference type="Proteomes" id="UP000676386">
    <property type="component" value="Unassembled WGS sequence"/>
</dbReference>
<keyword evidence="10 15" id="KW-0378">Hydrolase</keyword>
<gene>
    <name evidence="15" type="primary">bla</name>
    <name evidence="15" type="ORF">KE626_24285</name>
</gene>
<dbReference type="NCBIfam" id="NF033088">
    <property type="entry name" value="bla_subclass_B1"/>
    <property type="match status" value="1"/>
</dbReference>
<proteinExistence type="inferred from homology"/>
<name>A0ABS5J5H4_9BACT</name>
<evidence type="ECO:0000256" key="9">
    <source>
        <dbReference type="ARBA" id="ARBA00022764"/>
    </source>
</evidence>
<dbReference type="InterPro" id="IPR058199">
    <property type="entry name" value="BlaB//VIM/IMP-1"/>
</dbReference>
<dbReference type="NCBIfam" id="NF012229">
    <property type="entry name" value="bla_class_B_core"/>
    <property type="match status" value="1"/>
</dbReference>
<evidence type="ECO:0000256" key="6">
    <source>
        <dbReference type="ARBA" id="ARBA00012865"/>
    </source>
</evidence>
<dbReference type="PANTHER" id="PTHR42951">
    <property type="entry name" value="METALLO-BETA-LACTAMASE DOMAIN-CONTAINING"/>
    <property type="match status" value="1"/>
</dbReference>
<dbReference type="SMART" id="SM00849">
    <property type="entry name" value="Lactamase_B"/>
    <property type="match status" value="1"/>
</dbReference>
<evidence type="ECO:0000256" key="1">
    <source>
        <dbReference type="ARBA" id="ARBA00001526"/>
    </source>
</evidence>
<dbReference type="RefSeq" id="WP_211975606.1">
    <property type="nucleotide sequence ID" value="NZ_CBFHAM010000077.1"/>
</dbReference>
<reference evidence="15 16" key="1">
    <citation type="submission" date="2021-04" db="EMBL/GenBank/DDBJ databases">
        <title>Chitinophaga sp. nov., isolated from the rhizosphere soil.</title>
        <authorList>
            <person name="He S."/>
        </authorList>
    </citation>
    <scope>NUCLEOTIDE SEQUENCE [LARGE SCALE GENOMIC DNA]</scope>
    <source>
        <strain evidence="15 16">2R12</strain>
    </source>
</reference>
<evidence type="ECO:0000256" key="12">
    <source>
        <dbReference type="ARBA" id="ARBA00023251"/>
    </source>
</evidence>
<evidence type="ECO:0000256" key="7">
    <source>
        <dbReference type="ARBA" id="ARBA00022723"/>
    </source>
</evidence>
<comment type="cofactor">
    <cofactor evidence="2">
        <name>Zn(2+)</name>
        <dbReference type="ChEBI" id="CHEBI:29105"/>
    </cofactor>
</comment>
<feature type="signal peptide" evidence="13">
    <location>
        <begin position="1"/>
        <end position="19"/>
    </location>
</feature>
<evidence type="ECO:0000256" key="4">
    <source>
        <dbReference type="ARBA" id="ARBA00005250"/>
    </source>
</evidence>
<dbReference type="EMBL" id="JAGTXB010000014">
    <property type="protein sequence ID" value="MBS0030468.1"/>
    <property type="molecule type" value="Genomic_DNA"/>
</dbReference>
<dbReference type="InterPro" id="IPR036866">
    <property type="entry name" value="RibonucZ/Hydroxyglut_hydro"/>
</dbReference>
<evidence type="ECO:0000259" key="14">
    <source>
        <dbReference type="SMART" id="SM00849"/>
    </source>
</evidence>
<dbReference type="GO" id="GO:0008800">
    <property type="term" value="F:beta-lactamase activity"/>
    <property type="evidence" value="ECO:0007669"/>
    <property type="project" value="UniProtKB-EC"/>
</dbReference>
<dbReference type="PROSITE" id="PS00744">
    <property type="entry name" value="BETA_LACTAMASE_B_2"/>
    <property type="match status" value="1"/>
</dbReference>
<keyword evidence="8 13" id="KW-0732">Signal</keyword>
<dbReference type="PANTHER" id="PTHR42951:SF4">
    <property type="entry name" value="ACYL-COENZYME A THIOESTERASE MBLAC2"/>
    <property type="match status" value="1"/>
</dbReference>
<protein>
    <recommendedName>
        <fullName evidence="6">beta-lactamase</fullName>
        <ecNumber evidence="6">3.5.2.6</ecNumber>
    </recommendedName>
</protein>
<dbReference type="InterPro" id="IPR050855">
    <property type="entry name" value="NDM-1-like"/>
</dbReference>
<evidence type="ECO:0000256" key="3">
    <source>
        <dbReference type="ARBA" id="ARBA00004418"/>
    </source>
</evidence>
<dbReference type="SUPFAM" id="SSF56281">
    <property type="entry name" value="Metallo-hydrolase/oxidoreductase"/>
    <property type="match status" value="1"/>
</dbReference>
<comment type="catalytic activity">
    <reaction evidence="1">
        <text>a beta-lactam + H2O = a substituted beta-amino acid</text>
        <dbReference type="Rhea" id="RHEA:20401"/>
        <dbReference type="ChEBI" id="CHEBI:15377"/>
        <dbReference type="ChEBI" id="CHEBI:35627"/>
        <dbReference type="ChEBI" id="CHEBI:140347"/>
        <dbReference type="EC" id="3.5.2.6"/>
    </reaction>
</comment>
<keyword evidence="12" id="KW-0046">Antibiotic resistance</keyword>
<dbReference type="EC" id="3.5.2.6" evidence="6"/>
<comment type="similarity">
    <text evidence="4">Belongs to the metallo-beta-lactamase superfamily. Class-B beta-lactamase family.</text>
</comment>
<evidence type="ECO:0000256" key="13">
    <source>
        <dbReference type="SAM" id="SignalP"/>
    </source>
</evidence>
<dbReference type="InterPro" id="IPR001279">
    <property type="entry name" value="Metallo-B-lactamas"/>
</dbReference>
<accession>A0ABS5J5H4</accession>